<dbReference type="InterPro" id="IPR011101">
    <property type="entry name" value="DUF5131"/>
</dbReference>
<sequence length="292" mass="32113">MGENSNIPYCHHTFNPWIGCTKVSPGCEHCYAEAWDCRFSDGVHWGPGAPRRRTSVQNWNRVRRWNREAAATGRRTRVFCASLADVFDNEVPAEWREDLWQLIAETPALDWILVTKRVGNVAKMAPAGGFPPNVIILSTIVDQPEANRDMGKLVRLKRAGIVSKIGVSYEPGLGEVDWSPWLPKPGGPIYNAAGGTDDILDDEPGIDWLIVGGESSQGGATARPFFVNWARSAIGICRFYGVAVFIKQLGSSPTGLLPLDKAFIHDRAGASPSEWPDDLRVRQFPVIGGYNG</sequence>
<organism evidence="1">
    <name type="scientific">uncultured Pleomorphomonas sp</name>
    <dbReference type="NCBI Taxonomy" id="442121"/>
    <lineage>
        <taxon>Bacteria</taxon>
        <taxon>Pseudomonadati</taxon>
        <taxon>Pseudomonadota</taxon>
        <taxon>Alphaproteobacteria</taxon>
        <taxon>Hyphomicrobiales</taxon>
        <taxon>Pleomorphomonadaceae</taxon>
        <taxon>Pleomorphomonas</taxon>
        <taxon>environmental samples</taxon>
    </lineage>
</organism>
<dbReference type="Pfam" id="PF07505">
    <property type="entry name" value="DUF5131"/>
    <property type="match status" value="1"/>
</dbReference>
<proteinExistence type="predicted"/>
<accession>A0A212L239</accession>
<protein>
    <recommendedName>
        <fullName evidence="2">Gp37Gp68 family protein</fullName>
    </recommendedName>
</protein>
<dbReference type="EMBL" id="FMJD01000002">
    <property type="protein sequence ID" value="SCM71612.1"/>
    <property type="molecule type" value="Genomic_DNA"/>
</dbReference>
<dbReference type="RefSeq" id="WP_288199086.1">
    <property type="nucleotide sequence ID" value="NZ_LT608334.1"/>
</dbReference>
<evidence type="ECO:0008006" key="2">
    <source>
        <dbReference type="Google" id="ProtNLM"/>
    </source>
</evidence>
<dbReference type="AlphaFoldDB" id="A0A212L239"/>
<reference evidence="1" key="1">
    <citation type="submission" date="2016-08" db="EMBL/GenBank/DDBJ databases">
        <authorList>
            <person name="Seilhamer J.J."/>
        </authorList>
    </citation>
    <scope>NUCLEOTIDE SEQUENCE</scope>
    <source>
        <strain evidence="1">86</strain>
    </source>
</reference>
<gene>
    <name evidence="1" type="ORF">KL86PLE_100285</name>
</gene>
<name>A0A212L239_9HYPH</name>
<evidence type="ECO:0000313" key="1">
    <source>
        <dbReference type="EMBL" id="SCM71612.1"/>
    </source>
</evidence>